<reference evidence="1 2" key="1">
    <citation type="submission" date="2018-10" db="EMBL/GenBank/DDBJ databases">
        <title>A high-quality apple genome assembly.</title>
        <authorList>
            <person name="Hu J."/>
        </authorList>
    </citation>
    <scope>NUCLEOTIDE SEQUENCE [LARGE SCALE GENOMIC DNA]</scope>
    <source>
        <strain evidence="2">cv. HFTH1</strain>
        <tissue evidence="1">Young leaf</tissue>
    </source>
</reference>
<comment type="caution">
    <text evidence="1">The sequence shown here is derived from an EMBL/GenBank/DDBJ whole genome shotgun (WGS) entry which is preliminary data.</text>
</comment>
<dbReference type="EMBL" id="RDQH01000342">
    <property type="protein sequence ID" value="RXH71415.1"/>
    <property type="molecule type" value="Genomic_DNA"/>
</dbReference>
<dbReference type="AlphaFoldDB" id="A0A498HPD9"/>
<protein>
    <submittedName>
        <fullName evidence="1">Uncharacterized protein</fullName>
    </submittedName>
</protein>
<keyword evidence="2" id="KW-1185">Reference proteome</keyword>
<name>A0A498HPD9_MALDO</name>
<proteinExistence type="predicted"/>
<evidence type="ECO:0000313" key="2">
    <source>
        <dbReference type="Proteomes" id="UP000290289"/>
    </source>
</evidence>
<sequence length="76" mass="8115">MAISNGHQASTYVYSAILRNGVKRKSSVVFLVMSVLPLKHASTVEVHKVLSQSDSIGIISAMTNSVVAICVDGIRK</sequence>
<evidence type="ECO:0000313" key="1">
    <source>
        <dbReference type="EMBL" id="RXH71415.1"/>
    </source>
</evidence>
<gene>
    <name evidence="1" type="ORF">DVH24_018770</name>
</gene>
<organism evidence="1 2">
    <name type="scientific">Malus domestica</name>
    <name type="common">Apple</name>
    <name type="synonym">Pyrus malus</name>
    <dbReference type="NCBI Taxonomy" id="3750"/>
    <lineage>
        <taxon>Eukaryota</taxon>
        <taxon>Viridiplantae</taxon>
        <taxon>Streptophyta</taxon>
        <taxon>Embryophyta</taxon>
        <taxon>Tracheophyta</taxon>
        <taxon>Spermatophyta</taxon>
        <taxon>Magnoliopsida</taxon>
        <taxon>eudicotyledons</taxon>
        <taxon>Gunneridae</taxon>
        <taxon>Pentapetalae</taxon>
        <taxon>rosids</taxon>
        <taxon>fabids</taxon>
        <taxon>Rosales</taxon>
        <taxon>Rosaceae</taxon>
        <taxon>Amygdaloideae</taxon>
        <taxon>Maleae</taxon>
        <taxon>Malus</taxon>
    </lineage>
</organism>
<dbReference type="Proteomes" id="UP000290289">
    <property type="component" value="Chromosome 16"/>
</dbReference>
<accession>A0A498HPD9</accession>